<reference evidence="3" key="1">
    <citation type="submission" date="2023-06" db="EMBL/GenBank/DDBJ databases">
        <authorList>
            <consortium name="Lawrence Berkeley National Laboratory"/>
            <person name="Ahrendt S."/>
            <person name="Sahu N."/>
            <person name="Indic B."/>
            <person name="Wong-Bajracharya J."/>
            <person name="Merenyi Z."/>
            <person name="Ke H.-M."/>
            <person name="Monk M."/>
            <person name="Kocsube S."/>
            <person name="Drula E."/>
            <person name="Lipzen A."/>
            <person name="Balint B."/>
            <person name="Henrissat B."/>
            <person name="Andreopoulos B."/>
            <person name="Martin F.M."/>
            <person name="Harder C.B."/>
            <person name="Rigling D."/>
            <person name="Ford K.L."/>
            <person name="Foster G.D."/>
            <person name="Pangilinan J."/>
            <person name="Papanicolaou A."/>
            <person name="Barry K."/>
            <person name="LaButti K."/>
            <person name="Viragh M."/>
            <person name="Koriabine M."/>
            <person name="Yan M."/>
            <person name="Riley R."/>
            <person name="Champramary S."/>
            <person name="Plett K.L."/>
            <person name="Tsai I.J."/>
            <person name="Slot J."/>
            <person name="Sipos G."/>
            <person name="Plett J."/>
            <person name="Nagy L.G."/>
            <person name="Grigoriev I.V."/>
        </authorList>
    </citation>
    <scope>NUCLEOTIDE SEQUENCE</scope>
    <source>
        <strain evidence="3">ICMP 16352</strain>
    </source>
</reference>
<feature type="compositionally biased region" description="Acidic residues" evidence="1">
    <location>
        <begin position="56"/>
        <end position="65"/>
    </location>
</feature>
<dbReference type="EMBL" id="JAUEPR010000048">
    <property type="protein sequence ID" value="KAK0471730.1"/>
    <property type="molecule type" value="Genomic_DNA"/>
</dbReference>
<sequence>MSPTPMASPLFFFLLLDDVDVPAEPNLDEYVWTADFDNECHKKALKRSNSSYDEGSSSEDEDLWSSDDSVSSATTVEPSPYDVPKLEANVYYAGMGPKGRGPKLIYRTSEDVFEEPSGPEAYKRLMRVIAVPDTHEFGPNVMWDAIRDQVVVLLDQKKIKVTSVNFHVDREIEDDDAKEEEDLNYDDIPCIQPIEYRDRHYTNPTIWIGVLPDTLTGCVAHNSSKDICAFLDSLHVQNINIAYRGSLYQPLPSHGPALFPPVEDDDSLKDGINNVSVALSLPIASRKTTMQGTLGPYFYVGDKLYAITVCHNIFVLKGDNKEYHYHAFSDFVPWLDSAPKKEVMVMGAPTFKNYLASIQALIGMHIDAVASLEKKITTFRGRVQDGINVVESQKKLGEHETKLANTRTKIEDLKNFFVNIKKKWSKAKERVIGFVRWAPSIGVGVAPHRYTCNLCVIELDKEKFKFMIGNILSLGACASLSLSLPGPEMSELKLKSLIYQRDDVPSDFKYPDNGLLALRGMLTADQVANLTNLNLQGDRIRRYFQTSNQESLEVTILSHEQDLGTFSKGGDSGSLIISTIGEFIALLTGGTNKGTNASDITYATLFEWVWDLVKAEFPGANLYFDNLEEFLADMAYKRRTHLSSFFLLLSVTPFSLLCPPRSLPLVCELVLLF</sequence>
<name>A0AA39NTS8_9AGAR</name>
<proteinExistence type="predicted"/>
<accession>A0AA39NTS8</accession>
<keyword evidence="2" id="KW-0732">Signal</keyword>
<evidence type="ECO:0000313" key="3">
    <source>
        <dbReference type="EMBL" id="KAK0471730.1"/>
    </source>
</evidence>
<feature type="chain" id="PRO_5041294249" evidence="2">
    <location>
        <begin position="24"/>
        <end position="673"/>
    </location>
</feature>
<protein>
    <submittedName>
        <fullName evidence="3">Uncharacterized protein</fullName>
    </submittedName>
</protein>
<feature type="signal peptide" evidence="2">
    <location>
        <begin position="1"/>
        <end position="23"/>
    </location>
</feature>
<evidence type="ECO:0000313" key="4">
    <source>
        <dbReference type="Proteomes" id="UP001175227"/>
    </source>
</evidence>
<comment type="caution">
    <text evidence="3">The sequence shown here is derived from an EMBL/GenBank/DDBJ whole genome shotgun (WGS) entry which is preliminary data.</text>
</comment>
<gene>
    <name evidence="3" type="ORF">IW261DRAFT_1586131</name>
</gene>
<evidence type="ECO:0000256" key="1">
    <source>
        <dbReference type="SAM" id="MobiDB-lite"/>
    </source>
</evidence>
<organism evidence="3 4">
    <name type="scientific">Armillaria novae-zelandiae</name>
    <dbReference type="NCBI Taxonomy" id="153914"/>
    <lineage>
        <taxon>Eukaryota</taxon>
        <taxon>Fungi</taxon>
        <taxon>Dikarya</taxon>
        <taxon>Basidiomycota</taxon>
        <taxon>Agaricomycotina</taxon>
        <taxon>Agaricomycetes</taxon>
        <taxon>Agaricomycetidae</taxon>
        <taxon>Agaricales</taxon>
        <taxon>Marasmiineae</taxon>
        <taxon>Physalacriaceae</taxon>
        <taxon>Armillaria</taxon>
    </lineage>
</organism>
<dbReference type="Proteomes" id="UP001175227">
    <property type="component" value="Unassembled WGS sequence"/>
</dbReference>
<evidence type="ECO:0000256" key="2">
    <source>
        <dbReference type="SAM" id="SignalP"/>
    </source>
</evidence>
<feature type="region of interest" description="Disordered" evidence="1">
    <location>
        <begin position="45"/>
        <end position="78"/>
    </location>
</feature>
<keyword evidence="4" id="KW-1185">Reference proteome</keyword>
<dbReference type="AlphaFoldDB" id="A0AA39NTS8"/>